<accession>A0A2P5YJW3</accession>
<reference evidence="1 2" key="1">
    <citation type="submission" date="2015-01" db="EMBL/GenBank/DDBJ databases">
        <title>Genome of allotetraploid Gossypium barbadense reveals genomic plasticity and fiber elongation in cotton evolution.</title>
        <authorList>
            <person name="Chen X."/>
            <person name="Liu X."/>
            <person name="Zhao B."/>
            <person name="Zheng H."/>
            <person name="Hu Y."/>
            <person name="Lu G."/>
            <person name="Yang C."/>
            <person name="Chen J."/>
            <person name="Shan C."/>
            <person name="Zhang L."/>
            <person name="Zhou Y."/>
            <person name="Wang L."/>
            <person name="Guo W."/>
            <person name="Bai Y."/>
            <person name="Ruan J."/>
            <person name="Shangguan X."/>
            <person name="Mao Y."/>
            <person name="Jiang J."/>
            <person name="Zhu Y."/>
            <person name="Lei J."/>
            <person name="Kang H."/>
            <person name="Chen S."/>
            <person name="He X."/>
            <person name="Wang R."/>
            <person name="Wang Y."/>
            <person name="Chen J."/>
            <person name="Wang L."/>
            <person name="Yu S."/>
            <person name="Wang B."/>
            <person name="Wei J."/>
            <person name="Song S."/>
            <person name="Lu X."/>
            <person name="Gao Z."/>
            <person name="Gu W."/>
            <person name="Deng X."/>
            <person name="Ma D."/>
            <person name="Wang S."/>
            <person name="Liang W."/>
            <person name="Fang L."/>
            <person name="Cai C."/>
            <person name="Zhu X."/>
            <person name="Zhou B."/>
            <person name="Zhang Y."/>
            <person name="Chen Z."/>
            <person name="Xu S."/>
            <person name="Zhu R."/>
            <person name="Wang S."/>
            <person name="Zhang T."/>
            <person name="Zhao G."/>
        </authorList>
    </citation>
    <scope>NUCLEOTIDE SEQUENCE [LARGE SCALE GENOMIC DNA]</scope>
    <source>
        <strain evidence="2">cv. Xinhai21</strain>
        <tissue evidence="1">Leaf</tissue>
    </source>
</reference>
<evidence type="ECO:0000313" key="1">
    <source>
        <dbReference type="EMBL" id="PPS15866.1"/>
    </source>
</evidence>
<name>A0A2P5YJW3_GOSBA</name>
<proteinExistence type="predicted"/>
<organism evidence="1 2">
    <name type="scientific">Gossypium barbadense</name>
    <name type="common">Sea Island cotton</name>
    <name type="synonym">Hibiscus barbadensis</name>
    <dbReference type="NCBI Taxonomy" id="3634"/>
    <lineage>
        <taxon>Eukaryota</taxon>
        <taxon>Viridiplantae</taxon>
        <taxon>Streptophyta</taxon>
        <taxon>Embryophyta</taxon>
        <taxon>Tracheophyta</taxon>
        <taxon>Spermatophyta</taxon>
        <taxon>Magnoliopsida</taxon>
        <taxon>eudicotyledons</taxon>
        <taxon>Gunneridae</taxon>
        <taxon>Pentapetalae</taxon>
        <taxon>rosids</taxon>
        <taxon>malvids</taxon>
        <taxon>Malvales</taxon>
        <taxon>Malvaceae</taxon>
        <taxon>Malvoideae</taxon>
        <taxon>Gossypium</taxon>
    </lineage>
</organism>
<sequence length="100" mass="10722">MNTRADIPAATTIAATDVSDAITAYSVAVTVGFAKAAQSSTTKYAAETSSIRELFWRHHQGLFITLTKPLDHAKHPGNLDPVVEAFPIAVMKLVKKTNSP</sequence>
<gene>
    <name evidence="1" type="ORF">GOBAR_AA04720</name>
</gene>
<dbReference type="AlphaFoldDB" id="A0A2P5YJW3"/>
<dbReference type="EMBL" id="KZ663093">
    <property type="protein sequence ID" value="PPS15866.1"/>
    <property type="molecule type" value="Genomic_DNA"/>
</dbReference>
<evidence type="ECO:0000313" key="2">
    <source>
        <dbReference type="Proteomes" id="UP000239757"/>
    </source>
</evidence>
<dbReference type="Proteomes" id="UP000239757">
    <property type="component" value="Unassembled WGS sequence"/>
</dbReference>
<protein>
    <submittedName>
        <fullName evidence="1">Uncharacterized protein</fullName>
    </submittedName>
</protein>